<comment type="similarity">
    <text evidence="3">Belongs to the PTPS family.</text>
</comment>
<dbReference type="GO" id="GO:0006729">
    <property type="term" value="P:tetrahydrobiopterin biosynthetic process"/>
    <property type="evidence" value="ECO:0007669"/>
    <property type="project" value="UniProtKB-KW"/>
</dbReference>
<evidence type="ECO:0000256" key="1">
    <source>
        <dbReference type="ARBA" id="ARBA00001947"/>
    </source>
</evidence>
<proteinExistence type="inferred from homology"/>
<dbReference type="GO" id="GO:0005739">
    <property type="term" value="C:mitochondrion"/>
    <property type="evidence" value="ECO:0007669"/>
    <property type="project" value="TreeGrafter"/>
</dbReference>
<evidence type="ECO:0000313" key="10">
    <source>
        <dbReference type="Proteomes" id="UP000835052"/>
    </source>
</evidence>
<dbReference type="SUPFAM" id="SSF55620">
    <property type="entry name" value="Tetrahydrobiopterin biosynthesis enzymes-like"/>
    <property type="match status" value="1"/>
</dbReference>
<dbReference type="EC" id="4.2.3.12" evidence="4"/>
<name>A0A8S1GM97_9PELO</name>
<reference evidence="9" key="1">
    <citation type="submission" date="2020-10" db="EMBL/GenBank/DDBJ databases">
        <authorList>
            <person name="Kikuchi T."/>
        </authorList>
    </citation>
    <scope>NUCLEOTIDE SEQUENCE</scope>
    <source>
        <strain evidence="9">NKZ352</strain>
    </source>
</reference>
<evidence type="ECO:0000256" key="5">
    <source>
        <dbReference type="ARBA" id="ARBA00022723"/>
    </source>
</evidence>
<dbReference type="GO" id="GO:0046872">
    <property type="term" value="F:metal ion binding"/>
    <property type="evidence" value="ECO:0007669"/>
    <property type="project" value="UniProtKB-KW"/>
</dbReference>
<dbReference type="Gene3D" id="3.30.479.10">
    <property type="entry name" value="6-pyruvoyl tetrahydropterin synthase/QueD"/>
    <property type="match status" value="1"/>
</dbReference>
<dbReference type="InterPro" id="IPR038418">
    <property type="entry name" value="6-PTP_synth/QueD_sf"/>
</dbReference>
<comment type="caution">
    <text evidence="9">The sequence shown here is derived from an EMBL/GenBank/DDBJ whole genome shotgun (WGS) entry which is preliminary data.</text>
</comment>
<evidence type="ECO:0000256" key="6">
    <source>
        <dbReference type="ARBA" id="ARBA00022833"/>
    </source>
</evidence>
<keyword evidence="8" id="KW-0456">Lyase</keyword>
<dbReference type="EMBL" id="CAJGYM010000001">
    <property type="protein sequence ID" value="CAD6184447.1"/>
    <property type="molecule type" value="Genomic_DNA"/>
</dbReference>
<dbReference type="Pfam" id="PF01242">
    <property type="entry name" value="PTPS"/>
    <property type="match status" value="1"/>
</dbReference>
<sequence>MSQPVVEMTRVEMFSACHRLHSKELSDAENREIYGKCNHINGHGHNYVWRVTLRGPTDSITGMVYDLAALKKEMASVLENVDHRNLDADVDWFQKRPSTSENVAIYLWDSLRAVMAVPEALHRVTLEETPKNIFSYSGQYA</sequence>
<dbReference type="PANTHER" id="PTHR12589">
    <property type="entry name" value="PYRUVOYL TETRAHYDROBIOPTERIN SYNTHASE"/>
    <property type="match status" value="1"/>
</dbReference>
<keyword evidence="5" id="KW-0479">Metal-binding</keyword>
<dbReference type="OrthoDB" id="14045at2759"/>
<gene>
    <name evidence="9" type="ORF">CAUJ_LOCUS366</name>
</gene>
<evidence type="ECO:0000313" key="9">
    <source>
        <dbReference type="EMBL" id="CAD6184447.1"/>
    </source>
</evidence>
<evidence type="ECO:0000256" key="3">
    <source>
        <dbReference type="ARBA" id="ARBA00009164"/>
    </source>
</evidence>
<keyword evidence="7" id="KW-0783">Tetrahydrobiopterin biosynthesis</keyword>
<dbReference type="FunFam" id="3.30.479.10:FF:000003">
    <property type="entry name" value="6-pyruvoyl tetrahydrobiopterin synthase"/>
    <property type="match status" value="1"/>
</dbReference>
<evidence type="ECO:0000256" key="8">
    <source>
        <dbReference type="ARBA" id="ARBA00023239"/>
    </source>
</evidence>
<dbReference type="PANTHER" id="PTHR12589:SF7">
    <property type="entry name" value="6-PYRUVOYL TETRAHYDROBIOPTERIN SYNTHASE"/>
    <property type="match status" value="1"/>
</dbReference>
<dbReference type="GO" id="GO:0003874">
    <property type="term" value="F:6-pyruvoyltetrahydropterin synthase activity"/>
    <property type="evidence" value="ECO:0007669"/>
    <property type="project" value="UniProtKB-EC"/>
</dbReference>
<comment type="cofactor">
    <cofactor evidence="1">
        <name>Zn(2+)</name>
        <dbReference type="ChEBI" id="CHEBI:29105"/>
    </cofactor>
</comment>
<evidence type="ECO:0000256" key="7">
    <source>
        <dbReference type="ARBA" id="ARBA00023007"/>
    </source>
</evidence>
<protein>
    <recommendedName>
        <fullName evidence="4">6-pyruvoyltetrahydropterin synthase</fullName>
        <ecNumber evidence="4">4.2.3.12</ecNumber>
    </recommendedName>
</protein>
<evidence type="ECO:0000256" key="4">
    <source>
        <dbReference type="ARBA" id="ARBA00013100"/>
    </source>
</evidence>
<accession>A0A8S1GM97</accession>
<dbReference type="AlphaFoldDB" id="A0A8S1GM97"/>
<keyword evidence="10" id="KW-1185">Reference proteome</keyword>
<organism evidence="9 10">
    <name type="scientific">Caenorhabditis auriculariae</name>
    <dbReference type="NCBI Taxonomy" id="2777116"/>
    <lineage>
        <taxon>Eukaryota</taxon>
        <taxon>Metazoa</taxon>
        <taxon>Ecdysozoa</taxon>
        <taxon>Nematoda</taxon>
        <taxon>Chromadorea</taxon>
        <taxon>Rhabditida</taxon>
        <taxon>Rhabditina</taxon>
        <taxon>Rhabditomorpha</taxon>
        <taxon>Rhabditoidea</taxon>
        <taxon>Rhabditidae</taxon>
        <taxon>Peloderinae</taxon>
        <taxon>Caenorhabditis</taxon>
    </lineage>
</organism>
<keyword evidence="6" id="KW-0862">Zinc</keyword>
<evidence type="ECO:0000256" key="2">
    <source>
        <dbReference type="ARBA" id="ARBA00005126"/>
    </source>
</evidence>
<comment type="pathway">
    <text evidence="2">Cofactor biosynthesis; tetrahydrobiopterin biosynthesis; tetrahydrobiopterin from 7,8-dihydroneopterin triphosphate: step 1/3.</text>
</comment>
<dbReference type="Proteomes" id="UP000835052">
    <property type="component" value="Unassembled WGS sequence"/>
</dbReference>
<dbReference type="InterPro" id="IPR007115">
    <property type="entry name" value="6-PTP_synth/QueD"/>
</dbReference>